<keyword evidence="2 6" id="KW-0812">Transmembrane</keyword>
<dbReference type="InterPro" id="IPR050681">
    <property type="entry name" value="CDF/SLC30A"/>
</dbReference>
<accession>A0A239ITG4</accession>
<dbReference type="AlphaFoldDB" id="A0A239ITG4"/>
<dbReference type="InterPro" id="IPR027469">
    <property type="entry name" value="Cation_efflux_TMD_sf"/>
</dbReference>
<evidence type="ECO:0000313" key="9">
    <source>
        <dbReference type="Proteomes" id="UP000198339"/>
    </source>
</evidence>
<keyword evidence="3" id="KW-0813">Transport</keyword>
<protein>
    <submittedName>
        <fullName evidence="8">Cation efflux family protein</fullName>
    </submittedName>
</protein>
<sequence>MADSDEAGGCGCTGDSARAEKDPAYRRALWIVVLLNLGFGACEIVGGFIADSQALKADSLDFIGDGTITLAGLIALGWTTVARARIALVQGVFLLTLGLGVIGVAFWRALTAVAPEADLMGGLGLAALIVNVTSALVLSRFREGDANVRAVWLFSRNDALANVAVIVAAGLVAWTDSAWPDLAVASVIAVLFLHSAYEILRGARGELRELAQTA</sequence>
<dbReference type="EMBL" id="FZPA01000008">
    <property type="protein sequence ID" value="SNS96920.1"/>
    <property type="molecule type" value="Genomic_DNA"/>
</dbReference>
<gene>
    <name evidence="8" type="ORF">SAMN06295955_108155</name>
</gene>
<feature type="domain" description="Cation efflux protein transmembrane" evidence="7">
    <location>
        <begin position="29"/>
        <end position="203"/>
    </location>
</feature>
<feature type="transmembrane region" description="Helical" evidence="6">
    <location>
        <begin position="28"/>
        <end position="50"/>
    </location>
</feature>
<comment type="subcellular location">
    <subcellularLocation>
        <location evidence="1">Membrane</location>
        <topology evidence="1">Multi-pass membrane protein</topology>
    </subcellularLocation>
</comment>
<dbReference type="SUPFAM" id="SSF161111">
    <property type="entry name" value="Cation efflux protein transmembrane domain-like"/>
    <property type="match status" value="1"/>
</dbReference>
<feature type="transmembrane region" description="Helical" evidence="6">
    <location>
        <begin position="119"/>
        <end position="138"/>
    </location>
</feature>
<dbReference type="PANTHER" id="PTHR11562">
    <property type="entry name" value="CATION EFFLUX PROTEIN/ ZINC TRANSPORTER"/>
    <property type="match status" value="1"/>
</dbReference>
<reference evidence="8 9" key="1">
    <citation type="submission" date="2017-06" db="EMBL/GenBank/DDBJ databases">
        <authorList>
            <person name="Kim H.J."/>
            <person name="Triplett B.A."/>
        </authorList>
    </citation>
    <scope>NUCLEOTIDE SEQUENCE [LARGE SCALE GENOMIC DNA]</scope>
    <source>
        <strain evidence="8 9">DS15</strain>
    </source>
</reference>
<evidence type="ECO:0000256" key="2">
    <source>
        <dbReference type="ARBA" id="ARBA00022692"/>
    </source>
</evidence>
<organism evidence="8 9">
    <name type="scientific">Sphingopyxis indica</name>
    <dbReference type="NCBI Taxonomy" id="436663"/>
    <lineage>
        <taxon>Bacteria</taxon>
        <taxon>Pseudomonadati</taxon>
        <taxon>Pseudomonadota</taxon>
        <taxon>Alphaproteobacteria</taxon>
        <taxon>Sphingomonadales</taxon>
        <taxon>Sphingomonadaceae</taxon>
        <taxon>Sphingopyxis</taxon>
    </lineage>
</organism>
<dbReference type="Pfam" id="PF01545">
    <property type="entry name" value="Cation_efflux"/>
    <property type="match status" value="1"/>
</dbReference>
<dbReference type="GO" id="GO:0005385">
    <property type="term" value="F:zinc ion transmembrane transporter activity"/>
    <property type="evidence" value="ECO:0007669"/>
    <property type="project" value="TreeGrafter"/>
</dbReference>
<feature type="transmembrane region" description="Helical" evidence="6">
    <location>
        <begin position="159"/>
        <end position="176"/>
    </location>
</feature>
<keyword evidence="3" id="KW-0864">Zinc transport</keyword>
<keyword evidence="9" id="KW-1185">Reference proteome</keyword>
<dbReference type="GO" id="GO:0005886">
    <property type="term" value="C:plasma membrane"/>
    <property type="evidence" value="ECO:0007669"/>
    <property type="project" value="TreeGrafter"/>
</dbReference>
<evidence type="ECO:0000256" key="3">
    <source>
        <dbReference type="ARBA" id="ARBA00022906"/>
    </source>
</evidence>
<keyword evidence="3" id="KW-0862">Zinc</keyword>
<evidence type="ECO:0000256" key="4">
    <source>
        <dbReference type="ARBA" id="ARBA00022989"/>
    </source>
</evidence>
<dbReference type="PANTHER" id="PTHR11562:SF17">
    <property type="entry name" value="RE54080P-RELATED"/>
    <property type="match status" value="1"/>
</dbReference>
<evidence type="ECO:0000259" key="7">
    <source>
        <dbReference type="Pfam" id="PF01545"/>
    </source>
</evidence>
<feature type="transmembrane region" description="Helical" evidence="6">
    <location>
        <begin position="182"/>
        <end position="200"/>
    </location>
</feature>
<proteinExistence type="predicted"/>
<dbReference type="Proteomes" id="UP000198339">
    <property type="component" value="Unassembled WGS sequence"/>
</dbReference>
<dbReference type="InterPro" id="IPR058533">
    <property type="entry name" value="Cation_efflux_TM"/>
</dbReference>
<feature type="transmembrane region" description="Helical" evidence="6">
    <location>
        <begin position="88"/>
        <end position="107"/>
    </location>
</feature>
<evidence type="ECO:0000313" key="8">
    <source>
        <dbReference type="EMBL" id="SNS96920.1"/>
    </source>
</evidence>
<evidence type="ECO:0000256" key="1">
    <source>
        <dbReference type="ARBA" id="ARBA00004141"/>
    </source>
</evidence>
<feature type="transmembrane region" description="Helical" evidence="6">
    <location>
        <begin position="62"/>
        <end position="81"/>
    </location>
</feature>
<dbReference type="RefSeq" id="WP_089216262.1">
    <property type="nucleotide sequence ID" value="NZ_FZPA01000008.1"/>
</dbReference>
<keyword evidence="3" id="KW-0406">Ion transport</keyword>
<dbReference type="Gene3D" id="1.20.1510.10">
    <property type="entry name" value="Cation efflux protein transmembrane domain"/>
    <property type="match status" value="1"/>
</dbReference>
<evidence type="ECO:0000256" key="5">
    <source>
        <dbReference type="ARBA" id="ARBA00023136"/>
    </source>
</evidence>
<name>A0A239ITG4_9SPHN</name>
<dbReference type="OrthoDB" id="9799649at2"/>
<evidence type="ECO:0000256" key="6">
    <source>
        <dbReference type="SAM" id="Phobius"/>
    </source>
</evidence>
<keyword evidence="5 6" id="KW-0472">Membrane</keyword>
<keyword evidence="4 6" id="KW-1133">Transmembrane helix</keyword>